<keyword evidence="4" id="KW-1185">Reference proteome</keyword>
<dbReference type="AlphaFoldDB" id="A0A0J6VC17"/>
<feature type="transmembrane region" description="Helical" evidence="2">
    <location>
        <begin position="165"/>
        <end position="186"/>
    </location>
</feature>
<name>A0A0J6VC17_MYCCU</name>
<feature type="transmembrane region" description="Helical" evidence="2">
    <location>
        <begin position="61"/>
        <end position="81"/>
    </location>
</feature>
<feature type="transmembrane region" description="Helical" evidence="2">
    <location>
        <begin position="30"/>
        <end position="49"/>
    </location>
</feature>
<evidence type="ECO:0000256" key="2">
    <source>
        <dbReference type="SAM" id="Phobius"/>
    </source>
</evidence>
<feature type="compositionally biased region" description="Acidic residues" evidence="1">
    <location>
        <begin position="192"/>
        <end position="215"/>
    </location>
</feature>
<feature type="transmembrane region" description="Helical" evidence="2">
    <location>
        <begin position="101"/>
        <end position="121"/>
    </location>
</feature>
<reference evidence="3 4" key="1">
    <citation type="journal article" date="2015" name="Genome Biol. Evol.">
        <title>Characterization of Three Mycobacterium spp. with Potential Use in Bioremediation by Genome Sequencing and Comparative Genomics.</title>
        <authorList>
            <person name="Das S."/>
            <person name="Pettersson B.M."/>
            <person name="Behra P.R."/>
            <person name="Ramesh M."/>
            <person name="Dasgupta S."/>
            <person name="Bhattacharya A."/>
            <person name="Kirsebom L.A."/>
        </authorList>
    </citation>
    <scope>NUCLEOTIDE SEQUENCE [LARGE SCALE GENOMIC DNA]</scope>
    <source>
        <strain evidence="3 4">DSM 44219</strain>
    </source>
</reference>
<dbReference type="EMBL" id="JYNX01000092">
    <property type="protein sequence ID" value="KMO67063.1"/>
    <property type="molecule type" value="Genomic_DNA"/>
</dbReference>
<dbReference type="Proteomes" id="UP000036176">
    <property type="component" value="Unassembled WGS sequence"/>
</dbReference>
<feature type="region of interest" description="Disordered" evidence="1">
    <location>
        <begin position="191"/>
        <end position="215"/>
    </location>
</feature>
<evidence type="ECO:0000256" key="1">
    <source>
        <dbReference type="SAM" id="MobiDB-lite"/>
    </source>
</evidence>
<evidence type="ECO:0000313" key="3">
    <source>
        <dbReference type="EMBL" id="KMO67063.1"/>
    </source>
</evidence>
<evidence type="ECO:0000313" key="4">
    <source>
        <dbReference type="Proteomes" id="UP000036176"/>
    </source>
</evidence>
<dbReference type="PATRIC" id="fig|1800.3.peg.5671"/>
<keyword evidence="2" id="KW-1133">Transmembrane helix</keyword>
<gene>
    <name evidence="3" type="ORF">MCHUDSM44219_05627</name>
</gene>
<comment type="caution">
    <text evidence="3">The sequence shown here is derived from an EMBL/GenBank/DDBJ whole genome shotgun (WGS) entry which is preliminary data.</text>
</comment>
<organism evidence="3 4">
    <name type="scientific">Mycolicibacterium chubuense</name>
    <name type="common">Mycobacterium chubuense</name>
    <dbReference type="NCBI Taxonomy" id="1800"/>
    <lineage>
        <taxon>Bacteria</taxon>
        <taxon>Bacillati</taxon>
        <taxon>Actinomycetota</taxon>
        <taxon>Actinomycetes</taxon>
        <taxon>Mycobacteriales</taxon>
        <taxon>Mycobacteriaceae</taxon>
        <taxon>Mycolicibacterium</taxon>
    </lineage>
</organism>
<protein>
    <submittedName>
        <fullName evidence="3">Uncharacterized protein</fullName>
    </submittedName>
</protein>
<accession>A0A0J6VC17</accession>
<keyword evidence="2" id="KW-0472">Membrane</keyword>
<feature type="transmembrane region" description="Helical" evidence="2">
    <location>
        <begin position="133"/>
        <end position="153"/>
    </location>
</feature>
<sequence length="215" mass="21793">MIAGAAFAVLYATAVVVLHALPGSDPAVTRVQALLLTFATLALVVVLAVARDRLTGPPAHLFTIGSALLVAQLCVAIWFAGGPSLRPGQATAGTARAIEDVGSMWLPVATIANIAVAAPILLSANEGRLPRWLGIIAAVFTVEQLIETITLIGPPGSFISPGGPMNHYLGGTLSVAFVLALGIALATPPGEATDDAATDSADIEEAESTEEPVGD</sequence>
<keyword evidence="2" id="KW-0812">Transmembrane</keyword>
<proteinExistence type="predicted"/>